<dbReference type="InterPro" id="IPR015943">
    <property type="entry name" value="WD40/YVTN_repeat-like_dom_sf"/>
</dbReference>
<feature type="region of interest" description="Disordered" evidence="7">
    <location>
        <begin position="655"/>
        <end position="681"/>
    </location>
</feature>
<dbReference type="Gene3D" id="1.10.510.10">
    <property type="entry name" value="Transferase(Phosphotransferase) domain 1"/>
    <property type="match status" value="1"/>
</dbReference>
<dbReference type="InterPro" id="IPR011009">
    <property type="entry name" value="Kinase-like_dom_sf"/>
</dbReference>
<dbReference type="PROSITE" id="PS50011">
    <property type="entry name" value="PROTEIN_KINASE_DOM"/>
    <property type="match status" value="1"/>
</dbReference>
<dbReference type="InterPro" id="IPR001680">
    <property type="entry name" value="WD40_rpt"/>
</dbReference>
<evidence type="ECO:0000256" key="7">
    <source>
        <dbReference type="SAM" id="MobiDB-lite"/>
    </source>
</evidence>
<dbReference type="Proteomes" id="UP000198802">
    <property type="component" value="Unassembled WGS sequence"/>
</dbReference>
<dbReference type="PROSITE" id="PS00678">
    <property type="entry name" value="WD_REPEATS_1"/>
    <property type="match status" value="1"/>
</dbReference>
<keyword evidence="4 6" id="KW-0067">ATP-binding</keyword>
<feature type="repeat" description="WD" evidence="5">
    <location>
        <begin position="579"/>
        <end position="620"/>
    </location>
</feature>
<feature type="repeat" description="WD" evidence="5">
    <location>
        <begin position="534"/>
        <end position="575"/>
    </location>
</feature>
<feature type="binding site" evidence="6">
    <location>
        <position position="49"/>
    </location>
    <ligand>
        <name>ATP</name>
        <dbReference type="ChEBI" id="CHEBI:30616"/>
    </ligand>
</feature>
<evidence type="ECO:0000313" key="9">
    <source>
        <dbReference type="EMBL" id="CUU57060.1"/>
    </source>
</evidence>
<evidence type="ECO:0000259" key="8">
    <source>
        <dbReference type="PROSITE" id="PS50011"/>
    </source>
</evidence>
<evidence type="ECO:0000256" key="5">
    <source>
        <dbReference type="PROSITE-ProRule" id="PRU00221"/>
    </source>
</evidence>
<dbReference type="PROSITE" id="PS50294">
    <property type="entry name" value="WD_REPEATS_REGION"/>
    <property type="match status" value="5"/>
</dbReference>
<dbReference type="PANTHER" id="PTHR19879">
    <property type="entry name" value="TRANSCRIPTION INITIATION FACTOR TFIID"/>
    <property type="match status" value="1"/>
</dbReference>
<dbReference type="PANTHER" id="PTHR19879:SF9">
    <property type="entry name" value="TRANSCRIPTION INITIATION FACTOR TFIID SUBUNIT 5"/>
    <property type="match status" value="1"/>
</dbReference>
<feature type="repeat" description="WD" evidence="5">
    <location>
        <begin position="683"/>
        <end position="717"/>
    </location>
</feature>
<feature type="compositionally biased region" description="Basic and acidic residues" evidence="7">
    <location>
        <begin position="368"/>
        <end position="380"/>
    </location>
</feature>
<dbReference type="SMART" id="SM00320">
    <property type="entry name" value="WD40"/>
    <property type="match status" value="7"/>
</dbReference>
<dbReference type="EMBL" id="FAOZ01000010">
    <property type="protein sequence ID" value="CUU57060.1"/>
    <property type="molecule type" value="Genomic_DNA"/>
</dbReference>
<dbReference type="Pfam" id="PF00400">
    <property type="entry name" value="WD40"/>
    <property type="match status" value="6"/>
</dbReference>
<evidence type="ECO:0000256" key="3">
    <source>
        <dbReference type="ARBA" id="ARBA00022741"/>
    </source>
</evidence>
<dbReference type="PRINTS" id="PR00320">
    <property type="entry name" value="GPROTEINBRPT"/>
</dbReference>
<keyword evidence="1 5" id="KW-0853">WD repeat</keyword>
<gene>
    <name evidence="9" type="ORF">Ga0074812_11075</name>
</gene>
<feature type="repeat" description="WD" evidence="5">
    <location>
        <begin position="765"/>
        <end position="806"/>
    </location>
</feature>
<evidence type="ECO:0000256" key="6">
    <source>
        <dbReference type="PROSITE-ProRule" id="PRU10141"/>
    </source>
</evidence>
<dbReference type="SUPFAM" id="SSF50978">
    <property type="entry name" value="WD40 repeat-like"/>
    <property type="match status" value="1"/>
</dbReference>
<dbReference type="AlphaFoldDB" id="A0A0S4QP15"/>
<evidence type="ECO:0000256" key="2">
    <source>
        <dbReference type="ARBA" id="ARBA00022737"/>
    </source>
</evidence>
<dbReference type="InterPro" id="IPR008271">
    <property type="entry name" value="Ser/Thr_kinase_AS"/>
</dbReference>
<dbReference type="InterPro" id="IPR020472">
    <property type="entry name" value="WD40_PAC1"/>
</dbReference>
<sequence>MTMSSSTSPDPPADPAEVGRYRLVRRLGAGGMGTVHLGVDHAGRQVAVKLIRTDLASRPEFRERLKQEADSARRVARFCTAAVLDVDVTGDVPYLVTEFVDGPTLAGSVRARGPLSHSELHLLAASMATALMAIHRAGIVHRDLKPGNIVLSRLGPKVIDFGIARALDTAVFSSRDQAVGTPAFMAPEQARSGLITPAADVFAWGGVLVYAATGHHPFGTGPAATLLRRVVNDEPALDGFEDSLRPLVEDAMRKNPQERPTAEQLYARLLDLRHTESEPPVGPPLAEVTVLIEPVTPRTPGTAATPVDAVTHSLSPPAHTSTSTAATVMVPPDSADPEPAIPARPAAAEIVETHPTVIPSTPPAGTGPERREPERREPVRPKPGGKPTGRAGRAGRAGIGRRGARALAAILAVVVAAVVLVALSRSGESPPADTPAQVAARTLRLQVENRPLARRLALASYQASPDSPATRSAMIGLFAADLDPLAVPLGSRVLSAALRPDGRLLAAGTEAGTIELWAVGGGADPAGLTHADTITNVGDWVYSVAFHPNGSVLAAGVGNGQVRLWDLANPARPKALATMRFHQDRVRSIAFAPDGQVLASGGDDGQIALWTVADPSNPTRVWAADGATAGIRAVAFSPRGRLLAFGGNDGTVRLWDATDPARPTARPALRGGESGGGGGGRTLQAVAFSPDGSALAAGGIDGSVQLWGVRSAEAVDLGSTAGGLGGVTSVGFDQDGGILATAGEDDIVRLTDVSSPARPVPLTGLRGHTKAVNAVVLTPDGRTVLSASGDGSVRVWTIDPAALARNACADPANQISTGEWREHFGSLRFEPPCA</sequence>
<dbReference type="PROSITE" id="PS50082">
    <property type="entry name" value="WD_REPEATS_2"/>
    <property type="match status" value="5"/>
</dbReference>
<keyword evidence="2" id="KW-0677">Repeat</keyword>
<reference evidence="10" key="1">
    <citation type="submission" date="2015-11" db="EMBL/GenBank/DDBJ databases">
        <authorList>
            <person name="Varghese N."/>
        </authorList>
    </citation>
    <scope>NUCLEOTIDE SEQUENCE [LARGE SCALE GENOMIC DNA]</scope>
    <source>
        <strain evidence="10">DSM 45899</strain>
    </source>
</reference>
<feature type="compositionally biased region" description="Low complexity" evidence="7">
    <location>
        <begin position="657"/>
        <end position="668"/>
    </location>
</feature>
<keyword evidence="3 6" id="KW-0547">Nucleotide-binding</keyword>
<evidence type="ECO:0000256" key="4">
    <source>
        <dbReference type="ARBA" id="ARBA00022840"/>
    </source>
</evidence>
<feature type="repeat" description="WD" evidence="5">
    <location>
        <begin position="624"/>
        <end position="656"/>
    </location>
</feature>
<dbReference type="InterPro" id="IPR000719">
    <property type="entry name" value="Prot_kinase_dom"/>
</dbReference>
<name>A0A0S4QP15_9ACTN</name>
<dbReference type="SUPFAM" id="SSF56112">
    <property type="entry name" value="Protein kinase-like (PK-like)"/>
    <property type="match status" value="1"/>
</dbReference>
<evidence type="ECO:0000313" key="10">
    <source>
        <dbReference type="Proteomes" id="UP000198802"/>
    </source>
</evidence>
<dbReference type="CDD" id="cd14014">
    <property type="entry name" value="STKc_PknB_like"/>
    <property type="match status" value="1"/>
</dbReference>
<dbReference type="PROSITE" id="PS00107">
    <property type="entry name" value="PROTEIN_KINASE_ATP"/>
    <property type="match status" value="1"/>
</dbReference>
<protein>
    <submittedName>
        <fullName evidence="9">WD domain-containing protein, G-beta repeat-containing protein</fullName>
    </submittedName>
</protein>
<dbReference type="InterPro" id="IPR019775">
    <property type="entry name" value="WD40_repeat_CS"/>
</dbReference>
<keyword evidence="10" id="KW-1185">Reference proteome</keyword>
<accession>A0A0S4QP15</accession>
<feature type="compositionally biased region" description="Gly residues" evidence="7">
    <location>
        <begin position="672"/>
        <end position="681"/>
    </location>
</feature>
<dbReference type="Pfam" id="PF00069">
    <property type="entry name" value="Pkinase"/>
    <property type="match status" value="1"/>
</dbReference>
<dbReference type="SMART" id="SM00220">
    <property type="entry name" value="S_TKc"/>
    <property type="match status" value="1"/>
</dbReference>
<dbReference type="InterPro" id="IPR036322">
    <property type="entry name" value="WD40_repeat_dom_sf"/>
</dbReference>
<dbReference type="InterPro" id="IPR017441">
    <property type="entry name" value="Protein_kinase_ATP_BS"/>
</dbReference>
<dbReference type="GO" id="GO:0005524">
    <property type="term" value="F:ATP binding"/>
    <property type="evidence" value="ECO:0007669"/>
    <property type="project" value="UniProtKB-UniRule"/>
</dbReference>
<dbReference type="CDD" id="cd00200">
    <property type="entry name" value="WD40"/>
    <property type="match status" value="1"/>
</dbReference>
<dbReference type="PROSITE" id="PS00108">
    <property type="entry name" value="PROTEIN_KINASE_ST"/>
    <property type="match status" value="1"/>
</dbReference>
<dbReference type="GO" id="GO:0004672">
    <property type="term" value="F:protein kinase activity"/>
    <property type="evidence" value="ECO:0007669"/>
    <property type="project" value="InterPro"/>
</dbReference>
<dbReference type="Gene3D" id="3.30.200.20">
    <property type="entry name" value="Phosphorylase Kinase, domain 1"/>
    <property type="match status" value="1"/>
</dbReference>
<organism evidence="9 10">
    <name type="scientific">Parafrankia irregularis</name>
    <dbReference type="NCBI Taxonomy" id="795642"/>
    <lineage>
        <taxon>Bacteria</taxon>
        <taxon>Bacillati</taxon>
        <taxon>Actinomycetota</taxon>
        <taxon>Actinomycetes</taxon>
        <taxon>Frankiales</taxon>
        <taxon>Frankiaceae</taxon>
        <taxon>Parafrankia</taxon>
    </lineage>
</organism>
<feature type="region of interest" description="Disordered" evidence="7">
    <location>
        <begin position="353"/>
        <end position="397"/>
    </location>
</feature>
<proteinExistence type="predicted"/>
<feature type="domain" description="Protein kinase" evidence="8">
    <location>
        <begin position="21"/>
        <end position="277"/>
    </location>
</feature>
<dbReference type="Gene3D" id="2.130.10.10">
    <property type="entry name" value="YVTN repeat-like/Quinoprotein amine dehydrogenase"/>
    <property type="match status" value="2"/>
</dbReference>
<evidence type="ECO:0000256" key="1">
    <source>
        <dbReference type="ARBA" id="ARBA00022574"/>
    </source>
</evidence>